<keyword evidence="1" id="KW-1133">Transmembrane helix</keyword>
<evidence type="ECO:0000313" key="2">
    <source>
        <dbReference type="EMBL" id="OAQ20496.1"/>
    </source>
</evidence>
<sequence length="50" mass="6031">MIFRERFFLSSIVSLALSARIFLRSRFFSSFMLDIFPFPQLNPNYTTFEE</sequence>
<dbReference type="Proteomes" id="UP000078390">
    <property type="component" value="Unassembled WGS sequence"/>
</dbReference>
<comment type="caution">
    <text evidence="2">The sequence shown here is derived from an EMBL/GenBank/DDBJ whole genome shotgun (WGS) entry which is preliminary data.</text>
</comment>
<proteinExistence type="predicted"/>
<accession>A0A179D377</accession>
<evidence type="ECO:0000256" key="1">
    <source>
        <dbReference type="SAM" id="Phobius"/>
    </source>
</evidence>
<name>A0A179D377_9BACT</name>
<dbReference type="AlphaFoldDB" id="A0A179D377"/>
<keyword evidence="1" id="KW-0472">Membrane</keyword>
<evidence type="ECO:0000313" key="3">
    <source>
        <dbReference type="Proteomes" id="UP000078390"/>
    </source>
</evidence>
<organism evidence="2 3">
    <name type="scientific">Thermosulfurimonas dismutans</name>
    <dbReference type="NCBI Taxonomy" id="999894"/>
    <lineage>
        <taxon>Bacteria</taxon>
        <taxon>Pseudomonadati</taxon>
        <taxon>Thermodesulfobacteriota</taxon>
        <taxon>Thermodesulfobacteria</taxon>
        <taxon>Thermodesulfobacteriales</taxon>
        <taxon>Thermodesulfobacteriaceae</taxon>
        <taxon>Thermosulfurimonas</taxon>
    </lineage>
</organism>
<dbReference type="EMBL" id="LWLG01000010">
    <property type="protein sequence ID" value="OAQ20496.1"/>
    <property type="molecule type" value="Genomic_DNA"/>
</dbReference>
<keyword evidence="3" id="KW-1185">Reference proteome</keyword>
<protein>
    <submittedName>
        <fullName evidence="2">Uncharacterized protein</fullName>
    </submittedName>
</protein>
<keyword evidence="1" id="KW-0812">Transmembrane</keyword>
<gene>
    <name evidence="2" type="ORF">TDIS_1405</name>
</gene>
<reference evidence="2 3" key="1">
    <citation type="submission" date="2016-04" db="EMBL/GenBank/DDBJ databases">
        <title>Genome analysis of Thermosulfurimonas dismutans, the first thermophilic sulfur-disproportionating bacterium of the phylum Thermodesulfobacteria.</title>
        <authorList>
            <person name="Mardanov A.V."/>
            <person name="Beletsky A.V."/>
            <person name="Kadnikov V.V."/>
            <person name="Slobodkin A.I."/>
            <person name="Ravin N.V."/>
        </authorList>
    </citation>
    <scope>NUCLEOTIDE SEQUENCE [LARGE SCALE GENOMIC DNA]</scope>
    <source>
        <strain evidence="2 3">S95</strain>
    </source>
</reference>
<feature type="transmembrane region" description="Helical" evidence="1">
    <location>
        <begin position="6"/>
        <end position="23"/>
    </location>
</feature>